<feature type="region of interest" description="Disordered" evidence="1">
    <location>
        <begin position="1"/>
        <end position="29"/>
    </location>
</feature>
<gene>
    <name evidence="2" type="ORF">CDOO_04035</name>
</gene>
<evidence type="ECO:0000256" key="1">
    <source>
        <dbReference type="SAM" id="MobiDB-lite"/>
    </source>
</evidence>
<dbReference type="Proteomes" id="UP000029914">
    <property type="component" value="Chromosome"/>
</dbReference>
<dbReference type="AlphaFoldDB" id="A0A097IEE8"/>
<accession>A0A097IEE8</accession>
<evidence type="ECO:0000313" key="3">
    <source>
        <dbReference type="Proteomes" id="UP000029914"/>
    </source>
</evidence>
<keyword evidence="3" id="KW-1185">Reference proteome</keyword>
<dbReference type="EMBL" id="CP006764">
    <property type="protein sequence ID" value="AIT60507.1"/>
    <property type="molecule type" value="Genomic_DNA"/>
</dbReference>
<dbReference type="KEGG" id="cdo:CDOO_04035"/>
<feature type="compositionally biased region" description="Basic and acidic residues" evidence="1">
    <location>
        <begin position="1"/>
        <end position="10"/>
    </location>
</feature>
<name>A0A097IEE8_9CORY</name>
<evidence type="ECO:0000313" key="2">
    <source>
        <dbReference type="EMBL" id="AIT60507.1"/>
    </source>
</evidence>
<proteinExistence type="predicted"/>
<protein>
    <submittedName>
        <fullName evidence="2">Uncharacterized protein</fullName>
    </submittedName>
</protein>
<dbReference type="eggNOG" id="ENOG5033FDU">
    <property type="taxonomic scope" value="Bacteria"/>
</dbReference>
<dbReference type="RefSeq" id="WP_018021986.1">
    <property type="nucleotide sequence ID" value="NZ_AQUX01000004.1"/>
</dbReference>
<sequence>MANVEKHGGRADNPAWPTNVPEGFHPVSETLSRTVGAASPYGDDLELPIPPEKLGYVHPYTRINR</sequence>
<reference evidence="2 3" key="1">
    <citation type="submission" date="2013-09" db="EMBL/GenBank/DDBJ databases">
        <title>Complete genome sequence of Corynebacterium doosanense CAU 212(T) (=DSM 45436(T)), isolated from activated sludge.</title>
        <authorList>
            <person name="Schaffert L."/>
            <person name="Albersmeier A."/>
            <person name="Kalinowski J."/>
            <person name="Ruckert C."/>
        </authorList>
    </citation>
    <scope>NUCLEOTIDE SEQUENCE [LARGE SCALE GENOMIC DNA]</scope>
    <source>
        <strain evidence="2 3">CAU 212</strain>
    </source>
</reference>
<organism evidence="2 3">
    <name type="scientific">Corynebacterium doosanense CAU 212 = DSM 45436</name>
    <dbReference type="NCBI Taxonomy" id="558173"/>
    <lineage>
        <taxon>Bacteria</taxon>
        <taxon>Bacillati</taxon>
        <taxon>Actinomycetota</taxon>
        <taxon>Actinomycetes</taxon>
        <taxon>Mycobacteriales</taxon>
        <taxon>Corynebacteriaceae</taxon>
        <taxon>Corynebacterium</taxon>
    </lineage>
</organism>
<dbReference type="HOGENOM" id="CLU_186062_2_0_11"/>
<dbReference type="STRING" id="558173.CDOO_04035"/>